<accession>A0A0X3BL03</accession>
<dbReference type="KEGG" id="mema:MMAB1_1430"/>
<dbReference type="AlphaFoldDB" id="A0A0X3BL03"/>
<evidence type="ECO:0000313" key="2">
    <source>
        <dbReference type="Proteomes" id="UP000069850"/>
    </source>
</evidence>
<evidence type="ECO:0000313" key="1">
    <source>
        <dbReference type="EMBL" id="CVK32643.1"/>
    </source>
</evidence>
<sequence length="71" mass="7793">MTREIPAGPRIIHGARPLPEYLLRVLPGTEYLVRANRNLIPAPKKEYSGDAGGIGVRRYWGCPPGWAGGRP</sequence>
<reference evidence="1 2" key="1">
    <citation type="submission" date="2016-01" db="EMBL/GenBank/DDBJ databases">
        <authorList>
            <person name="Manzoor S."/>
        </authorList>
    </citation>
    <scope>NUCLEOTIDE SEQUENCE [LARGE SCALE GENOMIC DNA]</scope>
    <source>
        <strain evidence="1">Methanoculleus sp MAB1</strain>
    </source>
</reference>
<gene>
    <name evidence="1" type="ORF">MMAB1_1430</name>
</gene>
<organism evidence="1 2">
    <name type="scientific">Methanoculleus bourgensis</name>
    <dbReference type="NCBI Taxonomy" id="83986"/>
    <lineage>
        <taxon>Archaea</taxon>
        <taxon>Methanobacteriati</taxon>
        <taxon>Methanobacteriota</taxon>
        <taxon>Stenosarchaea group</taxon>
        <taxon>Methanomicrobia</taxon>
        <taxon>Methanomicrobiales</taxon>
        <taxon>Methanomicrobiaceae</taxon>
        <taxon>Methanoculleus</taxon>
    </lineage>
</organism>
<protein>
    <submittedName>
        <fullName evidence="1">Uncharacterized protein</fullName>
    </submittedName>
</protein>
<dbReference type="EMBL" id="LT158599">
    <property type="protein sequence ID" value="CVK32643.1"/>
    <property type="molecule type" value="Genomic_DNA"/>
</dbReference>
<proteinExistence type="predicted"/>
<dbReference type="Proteomes" id="UP000069850">
    <property type="component" value="Chromosome 1"/>
</dbReference>
<name>A0A0X3BL03_9EURY</name>